<evidence type="ECO:0000256" key="1">
    <source>
        <dbReference type="SAM" id="Phobius"/>
    </source>
</evidence>
<dbReference type="Proteomes" id="UP001589833">
    <property type="component" value="Unassembled WGS sequence"/>
</dbReference>
<organism evidence="2 3">
    <name type="scientific">Halalkalibacter alkalisediminis</name>
    <dbReference type="NCBI Taxonomy" id="935616"/>
    <lineage>
        <taxon>Bacteria</taxon>
        <taxon>Bacillati</taxon>
        <taxon>Bacillota</taxon>
        <taxon>Bacilli</taxon>
        <taxon>Bacillales</taxon>
        <taxon>Bacillaceae</taxon>
        <taxon>Halalkalibacter</taxon>
    </lineage>
</organism>
<keyword evidence="1" id="KW-1133">Transmembrane helix</keyword>
<dbReference type="RefSeq" id="WP_273841137.1">
    <property type="nucleotide sequence ID" value="NZ_JAQQWT010000003.1"/>
</dbReference>
<proteinExistence type="predicted"/>
<reference evidence="2 3" key="1">
    <citation type="submission" date="2024-09" db="EMBL/GenBank/DDBJ databases">
        <authorList>
            <person name="Sun Q."/>
            <person name="Mori K."/>
        </authorList>
    </citation>
    <scope>NUCLEOTIDE SEQUENCE [LARGE SCALE GENOMIC DNA]</scope>
    <source>
        <strain evidence="2 3">NCAIM B.02301</strain>
    </source>
</reference>
<comment type="caution">
    <text evidence="2">The sequence shown here is derived from an EMBL/GenBank/DDBJ whole genome shotgun (WGS) entry which is preliminary data.</text>
</comment>
<sequence>MKKGTTIWLMIAIVLLIGGFIIQVTVMPSDETRVIIDHTQKVYSAPACYDQAGLTNNLEETTLGYAKKLDYMSESNCTDQEFSGEQMPFLLSLFR</sequence>
<keyword evidence="1" id="KW-0472">Membrane</keyword>
<name>A0ABV6NBR1_9BACI</name>
<protein>
    <submittedName>
        <fullName evidence="2">Uncharacterized protein</fullName>
    </submittedName>
</protein>
<evidence type="ECO:0000313" key="3">
    <source>
        <dbReference type="Proteomes" id="UP001589833"/>
    </source>
</evidence>
<keyword evidence="3" id="KW-1185">Reference proteome</keyword>
<keyword evidence="1" id="KW-0812">Transmembrane</keyword>
<accession>A0ABV6NBR1</accession>
<evidence type="ECO:0000313" key="2">
    <source>
        <dbReference type="EMBL" id="MFC0558170.1"/>
    </source>
</evidence>
<dbReference type="EMBL" id="JBHLTR010000004">
    <property type="protein sequence ID" value="MFC0558170.1"/>
    <property type="molecule type" value="Genomic_DNA"/>
</dbReference>
<gene>
    <name evidence="2" type="ORF">ACFFH4_03800</name>
</gene>
<feature type="transmembrane region" description="Helical" evidence="1">
    <location>
        <begin position="6"/>
        <end position="26"/>
    </location>
</feature>